<protein>
    <submittedName>
        <fullName evidence="2">Uncharacterized protein</fullName>
    </submittedName>
</protein>
<evidence type="ECO:0000313" key="2">
    <source>
        <dbReference type="EMBL" id="ANC50375.1"/>
    </source>
</evidence>
<organism evidence="2 3">
    <name type="scientific">Aurantiacibacter atlanticus</name>
    <dbReference type="NCBI Taxonomy" id="1648404"/>
    <lineage>
        <taxon>Bacteria</taxon>
        <taxon>Pseudomonadati</taxon>
        <taxon>Pseudomonadota</taxon>
        <taxon>Alphaproteobacteria</taxon>
        <taxon>Sphingomonadales</taxon>
        <taxon>Erythrobacteraceae</taxon>
        <taxon>Aurantiacibacter</taxon>
    </lineage>
</organism>
<name>A0A168M0X3_9SPHN</name>
<accession>A0A168M0X3</accession>
<dbReference type="Proteomes" id="UP000059113">
    <property type="component" value="Chromosome"/>
</dbReference>
<feature type="region of interest" description="Disordered" evidence="1">
    <location>
        <begin position="1"/>
        <end position="38"/>
    </location>
</feature>
<dbReference type="AlphaFoldDB" id="A0A168M0X3"/>
<gene>
    <name evidence="2" type="ORF">CP97_14689</name>
</gene>
<reference evidence="2 3" key="1">
    <citation type="journal article" date="2015" name="Int. J. Syst. Evol. Microbiol.">
        <title>Erythrobacter atlanticus sp. nov., a bacterium from ocean sediment able to degrade polycyclic aromatic hydrocarbons.</title>
        <authorList>
            <person name="Zhuang L."/>
            <person name="Liu Y."/>
            <person name="Wang L."/>
            <person name="Wang W."/>
            <person name="Shao Z."/>
        </authorList>
    </citation>
    <scope>NUCLEOTIDE SEQUENCE [LARGE SCALE GENOMIC DNA]</scope>
    <source>
        <strain evidence="3">s21-N3</strain>
    </source>
</reference>
<proteinExistence type="predicted"/>
<reference evidence="3" key="2">
    <citation type="submission" date="2015-04" db="EMBL/GenBank/DDBJ databases">
        <title>The complete genome sequence of Erythrobacter sp. s21-N3.</title>
        <authorList>
            <person name="Zhuang L."/>
            <person name="Liu Y."/>
            <person name="Shao Z."/>
        </authorList>
    </citation>
    <scope>NUCLEOTIDE SEQUENCE [LARGE SCALE GENOMIC DNA]</scope>
    <source>
        <strain evidence="3">s21-N3</strain>
    </source>
</reference>
<evidence type="ECO:0000256" key="1">
    <source>
        <dbReference type="SAM" id="MobiDB-lite"/>
    </source>
</evidence>
<dbReference type="KEGG" id="ery:CP97_14689"/>
<keyword evidence="3" id="KW-1185">Reference proteome</keyword>
<evidence type="ECO:0000313" key="3">
    <source>
        <dbReference type="Proteomes" id="UP000059113"/>
    </source>
</evidence>
<dbReference type="EMBL" id="CP011310">
    <property type="protein sequence ID" value="ANC50375.1"/>
    <property type="molecule type" value="Genomic_DNA"/>
</dbReference>
<sequence length="38" mass="4270">MKGADGKMKCQLMDHSKMDHGKKPDKQPAKPEVGHKHD</sequence>
<dbReference type="STRING" id="1648404.CP97_14689"/>